<keyword evidence="1 5" id="KW-0436">Ligase</keyword>
<dbReference type="OrthoDB" id="202825at2759"/>
<evidence type="ECO:0000256" key="3">
    <source>
        <dbReference type="ARBA" id="ARBA00022840"/>
    </source>
</evidence>
<dbReference type="InParanoid" id="A0A078B2S1"/>
<dbReference type="Pfam" id="PF03133">
    <property type="entry name" value="TTL"/>
    <property type="match status" value="1"/>
</dbReference>
<dbReference type="GO" id="GO:0000226">
    <property type="term" value="P:microtubule cytoskeleton organization"/>
    <property type="evidence" value="ECO:0007669"/>
    <property type="project" value="TreeGrafter"/>
</dbReference>
<dbReference type="InterPro" id="IPR004344">
    <property type="entry name" value="TTL/TTLL_fam"/>
</dbReference>
<dbReference type="FunCoup" id="A0A078B2S1">
    <property type="interactions" value="7"/>
</dbReference>
<reference evidence="5 6" key="1">
    <citation type="submission" date="2014-06" db="EMBL/GenBank/DDBJ databases">
        <authorList>
            <person name="Swart Estienne"/>
        </authorList>
    </citation>
    <scope>NUCLEOTIDE SEQUENCE [LARGE SCALE GENOMIC DNA]</scope>
    <source>
        <strain evidence="5 6">130c</strain>
    </source>
</reference>
<proteinExistence type="predicted"/>
<sequence length="903" mass="102872">MEESDMDLQTMMFKRQQKKDIFESTPSKLGGTNPKLINKLDVGDCQVTTITGQNSEIKAKKSQGRDPKEQPLLINVSYTQYEVLKDVAEDLNFNLSYEEEEDWDIYWIDGPVAPAFLLKMQAYQRASHFPGMFALARKNLLAKNLQAMKKVFSQEFNFFPKTWLIPQDAKDFKAQFNNKKAKTFIIKPEASCQGKGIFLTRNFDWLQAGEHYVAQRYLHKPYLIDNLKFDLRIYVLLTGINPLRAFIYREGLARFATEEYNSPLGSNLNNLCMHLTNYAINKDSDQFVFNEDPSKDDVGHKRGLKPIWTHIDNNRKPEGKTAAQVWQDIKEVIVKTLITGQPHIAHLYRSSKPDDVENSMCFQILGFDIFIDNKCKPWLIEVNQSPSFTTDTPLDFNIKKALICDTVEMLNLSWKRKNKYIAAKRAEQQKRVLVGKQKVSQEEREALREKKLRLKDKYETNHLGNYEMLYPLKKGADEYSDQLMEKYDLLLVKSKEIWEESISGGGYVAKKKESLPETKSISSSGTNKPGSSQGLRKTSNNFQRQQQVKSNQTQKQTITTYQNSSSQFQHIQPQTTKDSTPVSHTQPSQNSHTTILHSQSFTSQNNQSQNQSIGVTSSTSSRHQVQQESFFVGYPYIREEAEADYIRLSQKLHLGQHHAHSPVKLKSQPIAQNSLTQLDFKYGQGVPIPIPQMNQIRNSSVDQAIQNNNNSKGFQKKPSQALVQGQQQQLQTQQQQMIPINQQLLTSKINTNQLALLYQKQGQPIMTSNQSSSLNGRVQTQQNDQMLRINSIDRHMGIPGTINTQVIVNQQTQNQQSIYVLNGGPNNRQTQQAPRSNSNAVGIVGVSLGPVSANAAKNQSLKNINGMVYNNDSLMLKGMSLGKGGQIQQVLPQQIYRMPYQRQ</sequence>
<dbReference type="GO" id="GO:0036064">
    <property type="term" value="C:ciliary basal body"/>
    <property type="evidence" value="ECO:0007669"/>
    <property type="project" value="TreeGrafter"/>
</dbReference>
<feature type="region of interest" description="Disordered" evidence="4">
    <location>
        <begin position="511"/>
        <end position="621"/>
    </location>
</feature>
<keyword evidence="6" id="KW-1185">Reference proteome</keyword>
<feature type="compositionally biased region" description="Low complexity" evidence="4">
    <location>
        <begin position="598"/>
        <end position="612"/>
    </location>
</feature>
<evidence type="ECO:0000313" key="6">
    <source>
        <dbReference type="Proteomes" id="UP000039865"/>
    </source>
</evidence>
<gene>
    <name evidence="5" type="primary">Contig34.g40</name>
    <name evidence="5" type="ORF">STYLEM_16916</name>
</gene>
<name>A0A078B2S1_STYLE</name>
<dbReference type="PANTHER" id="PTHR12241:SF147">
    <property type="entry name" value="TUBULIN POLYGLUTAMYLASE TTLL7"/>
    <property type="match status" value="1"/>
</dbReference>
<organism evidence="5 6">
    <name type="scientific">Stylonychia lemnae</name>
    <name type="common">Ciliate</name>
    <dbReference type="NCBI Taxonomy" id="5949"/>
    <lineage>
        <taxon>Eukaryota</taxon>
        <taxon>Sar</taxon>
        <taxon>Alveolata</taxon>
        <taxon>Ciliophora</taxon>
        <taxon>Intramacronucleata</taxon>
        <taxon>Spirotrichea</taxon>
        <taxon>Stichotrichia</taxon>
        <taxon>Sporadotrichida</taxon>
        <taxon>Oxytrichidae</taxon>
        <taxon>Stylonychinae</taxon>
        <taxon>Stylonychia</taxon>
    </lineage>
</organism>
<evidence type="ECO:0000313" key="5">
    <source>
        <dbReference type="EMBL" id="CDW87803.1"/>
    </source>
</evidence>
<evidence type="ECO:0000256" key="1">
    <source>
        <dbReference type="ARBA" id="ARBA00022598"/>
    </source>
</evidence>
<dbReference type="EMBL" id="CCKQ01015953">
    <property type="protein sequence ID" value="CDW87803.1"/>
    <property type="molecule type" value="Genomic_DNA"/>
</dbReference>
<protein>
    <submittedName>
        <fullName evidence="5">Tubulin-tyrosine ligase family protein</fullName>
    </submittedName>
</protein>
<feature type="compositionally biased region" description="Polar residues" evidence="4">
    <location>
        <begin position="558"/>
        <end position="597"/>
    </location>
</feature>
<dbReference type="AlphaFoldDB" id="A0A078B2S1"/>
<dbReference type="PANTHER" id="PTHR12241">
    <property type="entry name" value="TUBULIN POLYGLUTAMYLASE"/>
    <property type="match status" value="1"/>
</dbReference>
<dbReference type="Proteomes" id="UP000039865">
    <property type="component" value="Unassembled WGS sequence"/>
</dbReference>
<dbReference type="PROSITE" id="PS51221">
    <property type="entry name" value="TTL"/>
    <property type="match status" value="1"/>
</dbReference>
<evidence type="ECO:0000256" key="2">
    <source>
        <dbReference type="ARBA" id="ARBA00022741"/>
    </source>
</evidence>
<dbReference type="SUPFAM" id="SSF56059">
    <property type="entry name" value="Glutathione synthetase ATP-binding domain-like"/>
    <property type="match status" value="1"/>
</dbReference>
<accession>A0A078B2S1</accession>
<feature type="compositionally biased region" description="Polar residues" evidence="4">
    <location>
        <begin position="517"/>
        <end position="542"/>
    </location>
</feature>
<keyword evidence="3" id="KW-0067">ATP-binding</keyword>
<feature type="compositionally biased region" description="Low complexity" evidence="4">
    <location>
        <begin position="543"/>
        <end position="557"/>
    </location>
</feature>
<keyword evidence="2" id="KW-0547">Nucleotide-binding</keyword>
<dbReference type="GO" id="GO:0015631">
    <property type="term" value="F:tubulin binding"/>
    <property type="evidence" value="ECO:0007669"/>
    <property type="project" value="TreeGrafter"/>
</dbReference>
<dbReference type="GO" id="GO:0070740">
    <property type="term" value="F:tubulin-glutamic acid ligase activity"/>
    <property type="evidence" value="ECO:0007669"/>
    <property type="project" value="TreeGrafter"/>
</dbReference>
<evidence type="ECO:0000256" key="4">
    <source>
        <dbReference type="SAM" id="MobiDB-lite"/>
    </source>
</evidence>
<dbReference type="Gene3D" id="3.30.470.20">
    <property type="entry name" value="ATP-grasp fold, B domain"/>
    <property type="match status" value="1"/>
</dbReference>
<dbReference type="GO" id="GO:0005524">
    <property type="term" value="F:ATP binding"/>
    <property type="evidence" value="ECO:0007669"/>
    <property type="project" value="UniProtKB-KW"/>
</dbReference>